<name>A0A1I3ETF9_SELRU</name>
<dbReference type="AlphaFoldDB" id="A0A1I3ETF9"/>
<protein>
    <recommendedName>
        <fullName evidence="1">DUF1653 domain-containing protein</fullName>
    </recommendedName>
</protein>
<evidence type="ECO:0000313" key="2">
    <source>
        <dbReference type="EMBL" id="SFI02180.1"/>
    </source>
</evidence>
<sequence length="204" mass="23653">MDWFKLEIYIPESHFSMLQSALQSVDAGHIGNYDSCLSYSRVKGTWRPLQGASPYNGTEGTVSEAEELKVEVNVSSDKLNSTLRAIRTVHPYEEPVINVIPLCAPREEVLMEEMKENQEQRRLLGAKYRRAIPQSGEVWHHFKNNEYKIVACPVMHTESQEIYCVYQALYGSYGIYCRPLDMFMSEVDHEKYPQAGQKYRFEKK</sequence>
<dbReference type="EMBL" id="FOQK01000011">
    <property type="protein sequence ID" value="SFI02180.1"/>
    <property type="molecule type" value="Genomic_DNA"/>
</dbReference>
<proteinExistence type="predicted"/>
<dbReference type="PANTHER" id="PTHR41774:SF1">
    <property type="entry name" value="NGG1P INTERACTING FACTOR NIF3"/>
    <property type="match status" value="1"/>
</dbReference>
<organism evidence="2 3">
    <name type="scientific">Selenomonas ruminantium</name>
    <dbReference type="NCBI Taxonomy" id="971"/>
    <lineage>
        <taxon>Bacteria</taxon>
        <taxon>Bacillati</taxon>
        <taxon>Bacillota</taxon>
        <taxon>Negativicutes</taxon>
        <taxon>Selenomonadales</taxon>
        <taxon>Selenomonadaceae</taxon>
        <taxon>Selenomonas</taxon>
    </lineage>
</organism>
<dbReference type="SUPFAM" id="SSF102705">
    <property type="entry name" value="NIF3 (NGG1p interacting factor 3)-like"/>
    <property type="match status" value="1"/>
</dbReference>
<dbReference type="InterPro" id="IPR037135">
    <property type="entry name" value="DUF1653-like_dom_sf"/>
</dbReference>
<dbReference type="PANTHER" id="PTHR41774">
    <property type="match status" value="1"/>
</dbReference>
<dbReference type="Pfam" id="PF07866">
    <property type="entry name" value="DUF1653"/>
    <property type="match status" value="1"/>
</dbReference>
<dbReference type="InterPro" id="IPR036069">
    <property type="entry name" value="DUF34/NIF3_sf"/>
</dbReference>
<accession>A0A1I3ETF9</accession>
<dbReference type="Proteomes" id="UP000183639">
    <property type="component" value="Unassembled WGS sequence"/>
</dbReference>
<evidence type="ECO:0000313" key="3">
    <source>
        <dbReference type="Proteomes" id="UP000183639"/>
    </source>
</evidence>
<feature type="domain" description="DUF1653" evidence="1">
    <location>
        <begin position="138"/>
        <end position="202"/>
    </location>
</feature>
<dbReference type="InterPro" id="IPR015867">
    <property type="entry name" value="N-reg_PII/ATP_PRibTrfase_C"/>
</dbReference>
<dbReference type="Gene3D" id="2.30.30.320">
    <property type="entry name" value="DUF1653-like domain"/>
    <property type="match status" value="1"/>
</dbReference>
<dbReference type="InterPro" id="IPR023387">
    <property type="entry name" value="DUF1653-like_dom"/>
</dbReference>
<reference evidence="2 3" key="1">
    <citation type="submission" date="2016-10" db="EMBL/GenBank/DDBJ databases">
        <authorList>
            <person name="de Groot N.N."/>
        </authorList>
    </citation>
    <scope>NUCLEOTIDE SEQUENCE [LARGE SCALE GENOMIC DNA]</scope>
    <source>
        <strain evidence="2 3">Z108</strain>
    </source>
</reference>
<gene>
    <name evidence="2" type="ORF">SAMN04487861_111100</name>
</gene>
<dbReference type="Gene3D" id="3.30.70.120">
    <property type="match status" value="1"/>
</dbReference>
<evidence type="ECO:0000259" key="1">
    <source>
        <dbReference type="Pfam" id="PF07866"/>
    </source>
</evidence>